<dbReference type="CDD" id="cd02042">
    <property type="entry name" value="ParAB_family"/>
    <property type="match status" value="1"/>
</dbReference>
<dbReference type="HOGENOM" id="CLU_083545_1_0_10"/>
<name>D1PH33_9BACT</name>
<dbReference type="PaxDb" id="537011-PREVCOP_06553"/>
<sequence>MDNKIILFSNLKGGVGKSCLSVLFSTYLHEQGIPVMVVDADIQQSIFRHRQRELSENPYAALPWQLQPFNSDDLETVKSVIESLKQVPACIVVDCPGNINDRALGMFYQGADVAVTPVRYDSDNLDATQIFAEVFKSVSKARMFFIPNSIAAVEERRNEVQEARESAKNLLGPYGTLTPRIKQSVVVKCYSTILPLTTYQRNAVKFAFEPIIDYIKK</sequence>
<reference evidence="2" key="1">
    <citation type="submission" date="2009-11" db="EMBL/GenBank/DDBJ databases">
        <authorList>
            <person name="Weinstock G."/>
            <person name="Sodergren E."/>
            <person name="Clifton S."/>
            <person name="Fulton L."/>
            <person name="Fulton B."/>
            <person name="Courtney L."/>
            <person name="Fronick C."/>
            <person name="Harrison M."/>
            <person name="Strong C."/>
            <person name="Farmer C."/>
            <person name="Delahaunty K."/>
            <person name="Markovic C."/>
            <person name="Hall O."/>
            <person name="Minx P."/>
            <person name="Tomlinson C."/>
            <person name="Mitreva M."/>
            <person name="Nelson J."/>
            <person name="Hou S."/>
            <person name="Wollam A."/>
            <person name="Pepin K.H."/>
            <person name="Johnson M."/>
            <person name="Bhonagiri V."/>
            <person name="Nash W.E."/>
            <person name="Warren W."/>
            <person name="Chinwalla A."/>
            <person name="Mardis E.R."/>
            <person name="Wilson R.K."/>
        </authorList>
    </citation>
    <scope>NUCLEOTIDE SEQUENCE [LARGE SCALE GENOMIC DNA]</scope>
    <source>
        <strain evidence="2">DSM 18205</strain>
    </source>
</reference>
<protein>
    <recommendedName>
        <fullName evidence="1">CobQ/CobB/MinD/ParA nucleotide binding domain-containing protein</fullName>
    </recommendedName>
</protein>
<dbReference type="InterPro" id="IPR050678">
    <property type="entry name" value="DNA_Partitioning_ATPase"/>
</dbReference>
<evidence type="ECO:0000259" key="1">
    <source>
        <dbReference type="Pfam" id="PF01656"/>
    </source>
</evidence>
<accession>D1PH33</accession>
<dbReference type="STRING" id="537011.PREVCOP_06553"/>
<evidence type="ECO:0000313" key="3">
    <source>
        <dbReference type="Proteomes" id="UP000004477"/>
    </source>
</evidence>
<dbReference type="AlphaFoldDB" id="D1PH33"/>
<dbReference type="EMBL" id="ACBX02000049">
    <property type="protein sequence ID" value="EFB33987.1"/>
    <property type="molecule type" value="Genomic_DNA"/>
</dbReference>
<dbReference type="RefSeq" id="WP_006849220.1">
    <property type="nucleotide sequence ID" value="NZ_CP085932.1"/>
</dbReference>
<dbReference type="InterPro" id="IPR027417">
    <property type="entry name" value="P-loop_NTPase"/>
</dbReference>
<proteinExistence type="predicted"/>
<dbReference type="GeneID" id="69847826"/>
<dbReference type="SUPFAM" id="SSF52540">
    <property type="entry name" value="P-loop containing nucleoside triphosphate hydrolases"/>
    <property type="match status" value="1"/>
</dbReference>
<dbReference type="OrthoDB" id="978593at2"/>
<comment type="caution">
    <text evidence="2">The sequence shown here is derived from an EMBL/GenBank/DDBJ whole genome shotgun (WGS) entry which is preliminary data.</text>
</comment>
<feature type="domain" description="CobQ/CobB/MinD/ParA nucleotide binding" evidence="1">
    <location>
        <begin position="6"/>
        <end position="165"/>
    </location>
</feature>
<evidence type="ECO:0000313" key="2">
    <source>
        <dbReference type="EMBL" id="EFB33987.1"/>
    </source>
</evidence>
<dbReference type="Gene3D" id="3.40.50.300">
    <property type="entry name" value="P-loop containing nucleotide triphosphate hydrolases"/>
    <property type="match status" value="1"/>
</dbReference>
<dbReference type="PANTHER" id="PTHR13696:SF52">
    <property type="entry name" value="PARA FAMILY PROTEIN CT_582"/>
    <property type="match status" value="1"/>
</dbReference>
<gene>
    <name evidence="2" type="ORF">PREVCOP_06553</name>
</gene>
<keyword evidence="3" id="KW-1185">Reference proteome</keyword>
<dbReference type="Pfam" id="PF01656">
    <property type="entry name" value="CbiA"/>
    <property type="match status" value="1"/>
</dbReference>
<dbReference type="InterPro" id="IPR002586">
    <property type="entry name" value="CobQ/CobB/MinD/ParA_Nub-bd_dom"/>
</dbReference>
<dbReference type="Proteomes" id="UP000004477">
    <property type="component" value="Unassembled WGS sequence"/>
</dbReference>
<organism evidence="2 3">
    <name type="scientific">Segatella copri DSM 18205</name>
    <dbReference type="NCBI Taxonomy" id="537011"/>
    <lineage>
        <taxon>Bacteria</taxon>
        <taxon>Pseudomonadati</taxon>
        <taxon>Bacteroidota</taxon>
        <taxon>Bacteroidia</taxon>
        <taxon>Bacteroidales</taxon>
        <taxon>Prevotellaceae</taxon>
        <taxon>Segatella</taxon>
    </lineage>
</organism>
<dbReference type="PANTHER" id="PTHR13696">
    <property type="entry name" value="P-LOOP CONTAINING NUCLEOSIDE TRIPHOSPHATE HYDROLASE"/>
    <property type="match status" value="1"/>
</dbReference>